<feature type="region of interest" description="Disordered" evidence="1">
    <location>
        <begin position="54"/>
        <end position="202"/>
    </location>
</feature>
<proteinExistence type="predicted"/>
<feature type="compositionally biased region" description="Basic and acidic residues" evidence="1">
    <location>
        <begin position="96"/>
        <end position="105"/>
    </location>
</feature>
<feature type="region of interest" description="Disordered" evidence="1">
    <location>
        <begin position="1"/>
        <end position="20"/>
    </location>
</feature>
<evidence type="ECO:0000313" key="3">
    <source>
        <dbReference type="Proteomes" id="UP000823388"/>
    </source>
</evidence>
<name>A0A8T0Q2G7_PANVG</name>
<gene>
    <name evidence="2" type="ORF">PVAP13_7NG239117</name>
</gene>
<comment type="caution">
    <text evidence="2">The sequence shown here is derived from an EMBL/GenBank/DDBJ whole genome shotgun (WGS) entry which is preliminary data.</text>
</comment>
<keyword evidence="3" id="KW-1185">Reference proteome</keyword>
<reference evidence="2" key="1">
    <citation type="submission" date="2020-05" db="EMBL/GenBank/DDBJ databases">
        <title>WGS assembly of Panicum virgatum.</title>
        <authorList>
            <person name="Lovell J.T."/>
            <person name="Jenkins J."/>
            <person name="Shu S."/>
            <person name="Juenger T.E."/>
            <person name="Schmutz J."/>
        </authorList>
    </citation>
    <scope>NUCLEOTIDE SEQUENCE</scope>
    <source>
        <strain evidence="2">AP13</strain>
    </source>
</reference>
<sequence length="202" mass="21600">MAAAFAPRRGERPWRWPAPRGTSSAAFLPAAACSSSSGSSIALYRPVRRQWIGGPLSAAHPDRNSQQTVRPRPAGWLDAGWRAGARPGERASSAPDGRRLAEPVRRGSSKQTRRCPVAGCLGFPFRRDGTGRMVPEAADPNQPPTTAKTDRCLAASAPHRQPRRRHDEPPRLPVGARTPHSINGAGRGDPPPPPPPPPLAAR</sequence>
<feature type="compositionally biased region" description="Pro residues" evidence="1">
    <location>
        <begin position="189"/>
        <end position="202"/>
    </location>
</feature>
<accession>A0A8T0Q2G7</accession>
<evidence type="ECO:0000256" key="1">
    <source>
        <dbReference type="SAM" id="MobiDB-lite"/>
    </source>
</evidence>
<organism evidence="2 3">
    <name type="scientific">Panicum virgatum</name>
    <name type="common">Blackwell switchgrass</name>
    <dbReference type="NCBI Taxonomy" id="38727"/>
    <lineage>
        <taxon>Eukaryota</taxon>
        <taxon>Viridiplantae</taxon>
        <taxon>Streptophyta</taxon>
        <taxon>Embryophyta</taxon>
        <taxon>Tracheophyta</taxon>
        <taxon>Spermatophyta</taxon>
        <taxon>Magnoliopsida</taxon>
        <taxon>Liliopsida</taxon>
        <taxon>Poales</taxon>
        <taxon>Poaceae</taxon>
        <taxon>PACMAD clade</taxon>
        <taxon>Panicoideae</taxon>
        <taxon>Panicodae</taxon>
        <taxon>Paniceae</taxon>
        <taxon>Panicinae</taxon>
        <taxon>Panicum</taxon>
        <taxon>Panicum sect. Hiantes</taxon>
    </lineage>
</organism>
<dbReference type="AlphaFoldDB" id="A0A8T0Q2G7"/>
<protein>
    <submittedName>
        <fullName evidence="2">Uncharacterized protein</fullName>
    </submittedName>
</protein>
<dbReference type="EMBL" id="CM029050">
    <property type="protein sequence ID" value="KAG2566832.1"/>
    <property type="molecule type" value="Genomic_DNA"/>
</dbReference>
<dbReference type="Proteomes" id="UP000823388">
    <property type="component" value="Chromosome 7N"/>
</dbReference>
<evidence type="ECO:0000313" key="2">
    <source>
        <dbReference type="EMBL" id="KAG2566832.1"/>
    </source>
</evidence>